<sequence length="494" mass="53266">MEYTNPVIPGSHPDPSVTRAGDEYVLATSSFEYVPGVPLFRSRNLIDWTPIGHAFSRPSQVDLADVEASEGVFAPTIRYHDGTYYLVTTVVGGGGHLLVVADDPAGEWSDPVWIDGAGIDPDLFWDDGTCYLTYRAGEEGIVQTTLDTETGETGDERRSLGRRFVADYTEAPHLYERDGTYYLLVAEGGTHTNHAVCVARADSPTGPFVGFDDNPVLTHRHASGAFTPIQAVGHGDLVATPDGDWWLVFLGVRHHGGHPGWYHLGRETFLAPVEWRDGWPVVYGGDRIETTMRVDRDLDRDADATPWTTDGFGDALGREWNTRYRDRTDRYTLADGELALEGATDSLAAPDCSFLGRRQQHLDGRASVVVADAGAGTAGLAAVADERHHYALGVDGDEASLTLRVGEATERVAAETLPDGPVRLVIDATTERYRFSAVGGDGESVALGTARSKYLAAEVTGGFTGVYLGVYATAGAGDDDGRPARLREFAYGPA</sequence>
<proteinExistence type="inferred from homology"/>
<feature type="domain" description="Beta-xylosidase C-terminal Concanavalin A-like" evidence="4">
    <location>
        <begin position="314"/>
        <end position="491"/>
    </location>
</feature>
<dbReference type="GO" id="GO:0004553">
    <property type="term" value="F:hydrolase activity, hydrolyzing O-glycosyl compounds"/>
    <property type="evidence" value="ECO:0007669"/>
    <property type="project" value="UniProtKB-ARBA"/>
</dbReference>
<comment type="caution">
    <text evidence="5">The sequence shown here is derived from an EMBL/GenBank/DDBJ whole genome shotgun (WGS) entry which is preliminary data.</text>
</comment>
<keyword evidence="2" id="KW-0378">Hydrolase</keyword>
<dbReference type="Gene3D" id="2.115.10.20">
    <property type="entry name" value="Glycosyl hydrolase domain, family 43"/>
    <property type="match status" value="1"/>
</dbReference>
<evidence type="ECO:0000256" key="1">
    <source>
        <dbReference type="ARBA" id="ARBA00009865"/>
    </source>
</evidence>
<name>A0ABD5W8D4_9EURY</name>
<dbReference type="InterPro" id="IPR023296">
    <property type="entry name" value="Glyco_hydro_beta-prop_sf"/>
</dbReference>
<dbReference type="SUPFAM" id="SSF75005">
    <property type="entry name" value="Arabinanase/levansucrase/invertase"/>
    <property type="match status" value="1"/>
</dbReference>
<dbReference type="GO" id="GO:0005975">
    <property type="term" value="P:carbohydrate metabolic process"/>
    <property type="evidence" value="ECO:0007669"/>
    <property type="project" value="UniProtKB-ARBA"/>
</dbReference>
<dbReference type="CDD" id="cd18617">
    <property type="entry name" value="GH43_XynB-like"/>
    <property type="match status" value="1"/>
</dbReference>
<dbReference type="Pfam" id="PF17851">
    <property type="entry name" value="GH43_C2"/>
    <property type="match status" value="1"/>
</dbReference>
<accession>A0ABD5W8D4</accession>
<dbReference type="GeneID" id="81126797"/>
<evidence type="ECO:0000256" key="3">
    <source>
        <dbReference type="ARBA" id="ARBA00023295"/>
    </source>
</evidence>
<dbReference type="InterPro" id="IPR006710">
    <property type="entry name" value="Glyco_hydro_43"/>
</dbReference>
<evidence type="ECO:0000259" key="4">
    <source>
        <dbReference type="Pfam" id="PF17851"/>
    </source>
</evidence>
<dbReference type="EMBL" id="JBHTAH010000002">
    <property type="protein sequence ID" value="MFC7068685.1"/>
    <property type="molecule type" value="Genomic_DNA"/>
</dbReference>
<keyword evidence="6" id="KW-1185">Reference proteome</keyword>
<dbReference type="InterPro" id="IPR013320">
    <property type="entry name" value="ConA-like_dom_sf"/>
</dbReference>
<dbReference type="SUPFAM" id="SSF49899">
    <property type="entry name" value="Concanavalin A-like lectins/glucanases"/>
    <property type="match status" value="1"/>
</dbReference>
<dbReference type="InterPro" id="IPR051795">
    <property type="entry name" value="Glycosyl_Hydrlase_43"/>
</dbReference>
<evidence type="ECO:0000256" key="2">
    <source>
        <dbReference type="ARBA" id="ARBA00022801"/>
    </source>
</evidence>
<keyword evidence="3" id="KW-0326">Glycosidase</keyword>
<dbReference type="Proteomes" id="UP001596461">
    <property type="component" value="Unassembled WGS sequence"/>
</dbReference>
<reference evidence="5 6" key="1">
    <citation type="journal article" date="2019" name="Int. J. Syst. Evol. Microbiol.">
        <title>The Global Catalogue of Microorganisms (GCM) 10K type strain sequencing project: providing services to taxonomists for standard genome sequencing and annotation.</title>
        <authorList>
            <consortium name="The Broad Institute Genomics Platform"/>
            <consortium name="The Broad Institute Genome Sequencing Center for Infectious Disease"/>
            <person name="Wu L."/>
            <person name="Ma J."/>
        </authorList>
    </citation>
    <scope>NUCLEOTIDE SEQUENCE [LARGE SCALE GENOMIC DNA]</scope>
    <source>
        <strain evidence="5 6">DT31</strain>
    </source>
</reference>
<dbReference type="InterPro" id="IPR041542">
    <property type="entry name" value="GH43_C2"/>
</dbReference>
<dbReference type="RefSeq" id="WP_284033509.1">
    <property type="nucleotide sequence ID" value="NZ_CP126155.1"/>
</dbReference>
<organism evidence="5 6">
    <name type="scientific">Halobaculum lipolyticum</name>
    <dbReference type="NCBI Taxonomy" id="3032001"/>
    <lineage>
        <taxon>Archaea</taxon>
        <taxon>Methanobacteriati</taxon>
        <taxon>Methanobacteriota</taxon>
        <taxon>Stenosarchaea group</taxon>
        <taxon>Halobacteria</taxon>
        <taxon>Halobacteriales</taxon>
        <taxon>Haloferacaceae</taxon>
        <taxon>Halobaculum</taxon>
    </lineage>
</organism>
<dbReference type="AlphaFoldDB" id="A0ABD5W8D4"/>
<comment type="similarity">
    <text evidence="1">Belongs to the glycosyl hydrolase 43 family.</text>
</comment>
<dbReference type="Gene3D" id="2.60.120.200">
    <property type="match status" value="1"/>
</dbReference>
<evidence type="ECO:0000313" key="5">
    <source>
        <dbReference type="EMBL" id="MFC7068685.1"/>
    </source>
</evidence>
<dbReference type="Pfam" id="PF04616">
    <property type="entry name" value="Glyco_hydro_43"/>
    <property type="match status" value="1"/>
</dbReference>
<gene>
    <name evidence="5" type="ORF">ACFQL9_03450</name>
</gene>
<dbReference type="PANTHER" id="PTHR42812:SF12">
    <property type="entry name" value="BETA-XYLOSIDASE-RELATED"/>
    <property type="match status" value="1"/>
</dbReference>
<protein>
    <submittedName>
        <fullName evidence="5">Family 43 glycosylhydrolase</fullName>
    </submittedName>
</protein>
<evidence type="ECO:0000313" key="6">
    <source>
        <dbReference type="Proteomes" id="UP001596461"/>
    </source>
</evidence>
<dbReference type="PANTHER" id="PTHR42812">
    <property type="entry name" value="BETA-XYLOSIDASE"/>
    <property type="match status" value="1"/>
</dbReference>